<accession>A0ABD5P9N6</accession>
<reference evidence="3 4" key="1">
    <citation type="journal article" date="2019" name="Int. J. Syst. Evol. Microbiol.">
        <title>The Global Catalogue of Microorganisms (GCM) 10K type strain sequencing project: providing services to taxonomists for standard genome sequencing and annotation.</title>
        <authorList>
            <consortium name="The Broad Institute Genomics Platform"/>
            <consortium name="The Broad Institute Genome Sequencing Center for Infectious Disease"/>
            <person name="Wu L."/>
            <person name="Ma J."/>
        </authorList>
    </citation>
    <scope>NUCLEOTIDE SEQUENCE [LARGE SCALE GENOMIC DNA]</scope>
    <source>
        <strain evidence="3 4">CGMCC 1.12553</strain>
    </source>
</reference>
<dbReference type="Proteomes" id="UP001595921">
    <property type="component" value="Unassembled WGS sequence"/>
</dbReference>
<dbReference type="CDD" id="cd01097">
    <property type="entry name" value="Tetrahydromethanopterin_reductase"/>
    <property type="match status" value="1"/>
</dbReference>
<dbReference type="SUPFAM" id="SSF51679">
    <property type="entry name" value="Bacterial luciferase-like"/>
    <property type="match status" value="1"/>
</dbReference>
<dbReference type="EC" id="1.-.-.-" evidence="3"/>
<comment type="caution">
    <text evidence="3">The sequence shown here is derived from an EMBL/GenBank/DDBJ whole genome shotgun (WGS) entry which is preliminary data.</text>
</comment>
<dbReference type="EMBL" id="JBHSDS010000003">
    <property type="protein sequence ID" value="MFC4357154.1"/>
    <property type="molecule type" value="Genomic_DNA"/>
</dbReference>
<protein>
    <submittedName>
        <fullName evidence="3">TIGR03557 family F420-dependent LLM class oxidoreductase</fullName>
        <ecNumber evidence="3">1.-.-.-</ecNumber>
    </submittedName>
</protein>
<dbReference type="Pfam" id="PF00296">
    <property type="entry name" value="Bac_luciferase"/>
    <property type="match status" value="1"/>
</dbReference>
<name>A0ABD5P9N6_9EURY</name>
<dbReference type="PANTHER" id="PTHR43244">
    <property type="match status" value="1"/>
</dbReference>
<gene>
    <name evidence="3" type="ORF">ACFO0N_04220</name>
</gene>
<sequence length="324" mass="35779">MTRIGYTLSSEEFGPNELVDNAARAEEVGFEFLSISDHFHPWTRTQGESPFVWGTLGGVAQATDEVPVGVGVAAPAFRLGPALYAQAAATAATMFEGRKFHFGVGTGEDLNEHVFGHRWPNYEERMDRTREAVEVIRKLWQGTNVTHRGEHFTVENATIFTKPDDPEMLPNVCISAFGEQAAEAAAEFGDGFWTTGPSGDLLDVYEEAGGADGPKITQLSVCYADTEDEAVSTMYEHWPQSFLPGELNQLLPTPKHFEQACEMVSEDDVRESSTPTTPDADEHIDGIQQAIDAGFDHVYVHQVGPDQESFFEFYEEEVLPSFSE</sequence>
<dbReference type="GO" id="GO:0016491">
    <property type="term" value="F:oxidoreductase activity"/>
    <property type="evidence" value="ECO:0007669"/>
    <property type="project" value="UniProtKB-KW"/>
</dbReference>
<dbReference type="NCBIfam" id="TIGR03557">
    <property type="entry name" value="F420_G6P_family"/>
    <property type="match status" value="1"/>
</dbReference>
<keyword evidence="4" id="KW-1185">Reference proteome</keyword>
<dbReference type="AlphaFoldDB" id="A0ABD5P9N6"/>
<dbReference type="InterPro" id="IPR050564">
    <property type="entry name" value="F420-G6PD/mer"/>
</dbReference>
<evidence type="ECO:0000259" key="2">
    <source>
        <dbReference type="Pfam" id="PF00296"/>
    </source>
</evidence>
<dbReference type="InterPro" id="IPR036661">
    <property type="entry name" value="Luciferase-like_sf"/>
</dbReference>
<dbReference type="InterPro" id="IPR011251">
    <property type="entry name" value="Luciferase-like_dom"/>
</dbReference>
<organism evidence="3 4">
    <name type="scientific">Halobium salinum</name>
    <dbReference type="NCBI Taxonomy" id="1364940"/>
    <lineage>
        <taxon>Archaea</taxon>
        <taxon>Methanobacteriati</taxon>
        <taxon>Methanobacteriota</taxon>
        <taxon>Stenosarchaea group</taxon>
        <taxon>Halobacteria</taxon>
        <taxon>Halobacteriales</taxon>
        <taxon>Haloferacaceae</taxon>
        <taxon>Halobium</taxon>
    </lineage>
</organism>
<dbReference type="PANTHER" id="PTHR43244:SF1">
    <property type="entry name" value="5,10-METHYLENETETRAHYDROMETHANOPTERIN REDUCTASE"/>
    <property type="match status" value="1"/>
</dbReference>
<evidence type="ECO:0000313" key="4">
    <source>
        <dbReference type="Proteomes" id="UP001595921"/>
    </source>
</evidence>
<dbReference type="InterPro" id="IPR019945">
    <property type="entry name" value="F420_G6P_DH-rel"/>
</dbReference>
<keyword evidence="1 3" id="KW-0560">Oxidoreductase</keyword>
<dbReference type="Gene3D" id="3.20.20.30">
    <property type="entry name" value="Luciferase-like domain"/>
    <property type="match status" value="1"/>
</dbReference>
<evidence type="ECO:0000313" key="3">
    <source>
        <dbReference type="EMBL" id="MFC4357154.1"/>
    </source>
</evidence>
<dbReference type="RefSeq" id="WP_267622545.1">
    <property type="nucleotide sequence ID" value="NZ_JAODIW010000006.1"/>
</dbReference>
<evidence type="ECO:0000256" key="1">
    <source>
        <dbReference type="ARBA" id="ARBA00023002"/>
    </source>
</evidence>
<feature type="domain" description="Luciferase-like" evidence="2">
    <location>
        <begin position="2"/>
        <end position="297"/>
    </location>
</feature>
<proteinExistence type="predicted"/>